<feature type="compositionally biased region" description="Low complexity" evidence="1">
    <location>
        <begin position="134"/>
        <end position="227"/>
    </location>
</feature>
<organism evidence="3 4">
    <name type="scientific">Escallonia rubra</name>
    <dbReference type="NCBI Taxonomy" id="112253"/>
    <lineage>
        <taxon>Eukaryota</taxon>
        <taxon>Viridiplantae</taxon>
        <taxon>Streptophyta</taxon>
        <taxon>Embryophyta</taxon>
        <taxon>Tracheophyta</taxon>
        <taxon>Spermatophyta</taxon>
        <taxon>Magnoliopsida</taxon>
        <taxon>eudicotyledons</taxon>
        <taxon>Gunneridae</taxon>
        <taxon>Pentapetalae</taxon>
        <taxon>asterids</taxon>
        <taxon>campanulids</taxon>
        <taxon>Escalloniales</taxon>
        <taxon>Escalloniaceae</taxon>
        <taxon>Escallonia</taxon>
    </lineage>
</organism>
<dbReference type="AlphaFoldDB" id="A0AA88QMU5"/>
<evidence type="ECO:0000256" key="1">
    <source>
        <dbReference type="SAM" id="MobiDB-lite"/>
    </source>
</evidence>
<sequence length="795" mass="90110">MSQVNNQGQQLPISVPANQQLLSQNLHNNIAQTGVPGSSGLTSSLPPVSSLSQTTMQNVVGSNSNLQNTQNISGVAHNSVENTMGQGVPANMFANSQRWQQQPQGQNQQHYLYQQPLQQQLMKPKFPQGNIPHSLLQSQMQQQQQQQQQNLLQQSQLQSSQQPVMQSSQLSNVQQNQQNPVQQSSQPVLQQHPQSVLRQQRQQQQSPIIHQQQQQPILPTQQHQQHLMGQLPNATNMQQNQLMGQPNSIPDMQQQQQQQQQRLLSQQNNLSNLQQQQLMAQQNNNLPNMHQQQLGPQNDVNGLQEQQQQLLGTQSTNSSMLTNQHTVHMVQSQPKVPVQQQTQQSTATMMPIQGQQSQPLSQQQMMSHMQSQPGQVGLQQQPNPLQRDMQQRIQASGTLLPQQNVIDQQKQLFQPQRAIPEASSASLDSTAQTGNASGGDLQEEIYQKPKLIFQLGWKTFDVSDDGQLIRLVERGRDVVREIKAMKDMYLADLSEMYQKIAGKLQQHDSLPQQPKNEQLEKLKIFKTMLERLITFLQVPKSSVIPGFKDKLGAYEKQITNFLHSNRPRKPVSSMQQGQALNMHSMQQPQSQMTQMQNHDSQMNPQMQSMNLQGSVATMQQNTMNSLQHNSLSPLLGVSNAQQSLMNSLQPSSTLDPGQNNALNTLQQVAVGSLQHDPVSGPQQVNLNPLSSQGGMNRLQPTLNPLQSNWNMAQHQHLKQQERMLQNQQFKLQYQQWQMQQQFIQKQQLLQLLQLTKQQQPAQLQANQMQQLHQMTVYLGLLGFALIFFLILFTFF</sequence>
<feature type="region of interest" description="Disordered" evidence="1">
    <location>
        <begin position="411"/>
        <end position="438"/>
    </location>
</feature>
<dbReference type="PANTHER" id="PTHR33137:SF4">
    <property type="entry name" value="MEDIATOR OF RNA POLYMERASE II TRANSCRIPTION SUBUNIT 15A-RELATED"/>
    <property type="match status" value="1"/>
</dbReference>
<reference evidence="3" key="1">
    <citation type="submission" date="2022-12" db="EMBL/GenBank/DDBJ databases">
        <title>Draft genome assemblies for two species of Escallonia (Escalloniales).</title>
        <authorList>
            <person name="Chanderbali A."/>
            <person name="Dervinis C."/>
            <person name="Anghel I."/>
            <person name="Soltis D."/>
            <person name="Soltis P."/>
            <person name="Zapata F."/>
        </authorList>
    </citation>
    <scope>NUCLEOTIDE SEQUENCE</scope>
    <source>
        <strain evidence="3">UCBG92.1500</strain>
        <tissue evidence="3">Leaf</tissue>
    </source>
</reference>
<evidence type="ECO:0008006" key="5">
    <source>
        <dbReference type="Google" id="ProtNLM"/>
    </source>
</evidence>
<dbReference type="GO" id="GO:0031490">
    <property type="term" value="F:chromatin DNA binding"/>
    <property type="evidence" value="ECO:0007669"/>
    <property type="project" value="InterPro"/>
</dbReference>
<dbReference type="EMBL" id="JAVXUO010002391">
    <property type="protein sequence ID" value="KAK2973639.1"/>
    <property type="molecule type" value="Genomic_DNA"/>
</dbReference>
<gene>
    <name evidence="3" type="ORF">RJ640_014967</name>
</gene>
<feature type="compositionally biased region" description="Polar residues" evidence="1">
    <location>
        <begin position="240"/>
        <end position="252"/>
    </location>
</feature>
<feature type="compositionally biased region" description="Polar residues" evidence="1">
    <location>
        <begin position="423"/>
        <end position="435"/>
    </location>
</feature>
<feature type="region of interest" description="Disordered" evidence="1">
    <location>
        <begin position="124"/>
        <end position="227"/>
    </location>
</feature>
<dbReference type="GO" id="GO:0003713">
    <property type="term" value="F:transcription coactivator activity"/>
    <property type="evidence" value="ECO:0007669"/>
    <property type="project" value="InterPro"/>
</dbReference>
<feature type="region of interest" description="Disordered" evidence="1">
    <location>
        <begin position="240"/>
        <end position="264"/>
    </location>
</feature>
<evidence type="ECO:0000313" key="4">
    <source>
        <dbReference type="Proteomes" id="UP001187471"/>
    </source>
</evidence>
<evidence type="ECO:0000256" key="2">
    <source>
        <dbReference type="SAM" id="Phobius"/>
    </source>
</evidence>
<feature type="transmembrane region" description="Helical" evidence="2">
    <location>
        <begin position="774"/>
        <end position="794"/>
    </location>
</feature>
<proteinExistence type="predicted"/>
<comment type="caution">
    <text evidence="3">The sequence shown here is derived from an EMBL/GenBank/DDBJ whole genome shotgun (WGS) entry which is preliminary data.</text>
</comment>
<protein>
    <recommendedName>
        <fullName evidence="5">Mediator complex subunit 15</fullName>
    </recommendedName>
</protein>
<keyword evidence="2" id="KW-0812">Transmembrane</keyword>
<name>A0AA88QMU5_9ASTE</name>
<evidence type="ECO:0000313" key="3">
    <source>
        <dbReference type="EMBL" id="KAK2973639.1"/>
    </source>
</evidence>
<keyword evidence="2" id="KW-0472">Membrane</keyword>
<feature type="region of interest" description="Disordered" evidence="1">
    <location>
        <begin position="30"/>
        <end position="49"/>
    </location>
</feature>
<dbReference type="PANTHER" id="PTHR33137">
    <property type="entry name" value="MEDIATOR OF RNA POLYMERASE II TRANSCRIPTION SUBUNIT 15A-RELATED"/>
    <property type="match status" value="1"/>
</dbReference>
<dbReference type="Proteomes" id="UP001187471">
    <property type="component" value="Unassembled WGS sequence"/>
</dbReference>
<feature type="region of interest" description="Disordered" evidence="1">
    <location>
        <begin position="332"/>
        <end position="384"/>
    </location>
</feature>
<keyword evidence="2" id="KW-1133">Transmembrane helix</keyword>
<feature type="compositionally biased region" description="Low complexity" evidence="1">
    <location>
        <begin position="253"/>
        <end position="264"/>
    </location>
</feature>
<keyword evidence="4" id="KW-1185">Reference proteome</keyword>
<accession>A0AA88QMU5</accession>
<dbReference type="InterPro" id="IPR044661">
    <property type="entry name" value="MED15a/b/c-like"/>
</dbReference>